<gene>
    <name evidence="2" type="ORF">Acr_05g0013770</name>
</gene>
<comment type="caution">
    <text evidence="2">The sequence shown here is derived from an EMBL/GenBank/DDBJ whole genome shotgun (WGS) entry which is preliminary data.</text>
</comment>
<proteinExistence type="predicted"/>
<dbReference type="Proteomes" id="UP000585474">
    <property type="component" value="Unassembled WGS sequence"/>
</dbReference>
<dbReference type="AlphaFoldDB" id="A0A7J0EMN5"/>
<evidence type="ECO:0000256" key="1">
    <source>
        <dbReference type="SAM" id="SignalP"/>
    </source>
</evidence>
<evidence type="ECO:0000313" key="3">
    <source>
        <dbReference type="Proteomes" id="UP000585474"/>
    </source>
</evidence>
<keyword evidence="1" id="KW-0732">Signal</keyword>
<name>A0A7J0EMN5_9ERIC</name>
<feature type="chain" id="PRO_5029888310" evidence="1">
    <location>
        <begin position="19"/>
        <end position="149"/>
    </location>
</feature>
<sequence>MITIWIANLMCLLSKVWRITQWAVNCIRRSMIGRWTGVCAPDGGFAKCTGALFIFNGREFQCSDCLQQNQMTSPENRRSKFLSKWHKVQRMTLQQKIVVRGVHPRKKDQQARVSHLTTAIGPGREPSHDLLPQAFEDETCYFREKFPSH</sequence>
<evidence type="ECO:0000313" key="2">
    <source>
        <dbReference type="EMBL" id="GFY87738.1"/>
    </source>
</evidence>
<accession>A0A7J0EMN5</accession>
<organism evidence="2 3">
    <name type="scientific">Actinidia rufa</name>
    <dbReference type="NCBI Taxonomy" id="165716"/>
    <lineage>
        <taxon>Eukaryota</taxon>
        <taxon>Viridiplantae</taxon>
        <taxon>Streptophyta</taxon>
        <taxon>Embryophyta</taxon>
        <taxon>Tracheophyta</taxon>
        <taxon>Spermatophyta</taxon>
        <taxon>Magnoliopsida</taxon>
        <taxon>eudicotyledons</taxon>
        <taxon>Gunneridae</taxon>
        <taxon>Pentapetalae</taxon>
        <taxon>asterids</taxon>
        <taxon>Ericales</taxon>
        <taxon>Actinidiaceae</taxon>
        <taxon>Actinidia</taxon>
    </lineage>
</organism>
<reference evidence="2 3" key="1">
    <citation type="submission" date="2019-07" db="EMBL/GenBank/DDBJ databases">
        <title>De Novo Assembly of kiwifruit Actinidia rufa.</title>
        <authorList>
            <person name="Sugita-Konishi S."/>
            <person name="Sato K."/>
            <person name="Mori E."/>
            <person name="Abe Y."/>
            <person name="Kisaki G."/>
            <person name="Hamano K."/>
            <person name="Suezawa K."/>
            <person name="Otani M."/>
            <person name="Fukuda T."/>
            <person name="Manabe T."/>
            <person name="Gomi K."/>
            <person name="Tabuchi M."/>
            <person name="Akimitsu K."/>
            <person name="Kataoka I."/>
        </authorList>
    </citation>
    <scope>NUCLEOTIDE SEQUENCE [LARGE SCALE GENOMIC DNA]</scope>
    <source>
        <strain evidence="3">cv. Fuchu</strain>
    </source>
</reference>
<keyword evidence="3" id="KW-1185">Reference proteome</keyword>
<protein>
    <submittedName>
        <fullName evidence="2">Uncharacterized protein</fullName>
    </submittedName>
</protein>
<feature type="signal peptide" evidence="1">
    <location>
        <begin position="1"/>
        <end position="18"/>
    </location>
</feature>
<dbReference type="EMBL" id="BJWL01000005">
    <property type="protein sequence ID" value="GFY87738.1"/>
    <property type="molecule type" value="Genomic_DNA"/>
</dbReference>